<feature type="transmembrane region" description="Helical" evidence="6">
    <location>
        <begin position="243"/>
        <end position="264"/>
    </location>
</feature>
<evidence type="ECO:0000256" key="5">
    <source>
        <dbReference type="ARBA" id="ARBA00023136"/>
    </source>
</evidence>
<feature type="transmembrane region" description="Helical" evidence="6">
    <location>
        <begin position="101"/>
        <end position="119"/>
    </location>
</feature>
<evidence type="ECO:0000256" key="1">
    <source>
        <dbReference type="ARBA" id="ARBA00004651"/>
    </source>
</evidence>
<keyword evidence="2" id="KW-1003">Cell membrane</keyword>
<evidence type="ECO:0000313" key="8">
    <source>
        <dbReference type="Proteomes" id="UP001597229"/>
    </source>
</evidence>
<evidence type="ECO:0000256" key="4">
    <source>
        <dbReference type="ARBA" id="ARBA00022989"/>
    </source>
</evidence>
<evidence type="ECO:0000256" key="2">
    <source>
        <dbReference type="ARBA" id="ARBA00022475"/>
    </source>
</evidence>
<keyword evidence="3 6" id="KW-0812">Transmembrane</keyword>
<reference evidence="8" key="1">
    <citation type="journal article" date="2019" name="Int. J. Syst. Evol. Microbiol.">
        <title>The Global Catalogue of Microorganisms (GCM) 10K type strain sequencing project: providing services to taxonomists for standard genome sequencing and annotation.</title>
        <authorList>
            <consortium name="The Broad Institute Genomics Platform"/>
            <consortium name="The Broad Institute Genome Sequencing Center for Infectious Disease"/>
            <person name="Wu L."/>
            <person name="Ma J."/>
        </authorList>
    </citation>
    <scope>NUCLEOTIDE SEQUENCE [LARGE SCALE GENOMIC DNA]</scope>
    <source>
        <strain evidence="8">CCUG 52478</strain>
    </source>
</reference>
<keyword evidence="8" id="KW-1185">Reference proteome</keyword>
<organism evidence="7 8">
    <name type="scientific">Nocardioides ginsengisoli</name>
    <dbReference type="NCBI Taxonomy" id="363868"/>
    <lineage>
        <taxon>Bacteria</taxon>
        <taxon>Bacillati</taxon>
        <taxon>Actinomycetota</taxon>
        <taxon>Actinomycetes</taxon>
        <taxon>Propionibacteriales</taxon>
        <taxon>Nocardioidaceae</taxon>
        <taxon>Nocardioides</taxon>
    </lineage>
</organism>
<keyword evidence="4 6" id="KW-1133">Transmembrane helix</keyword>
<feature type="transmembrane region" description="Helical" evidence="6">
    <location>
        <begin position="37"/>
        <end position="61"/>
    </location>
</feature>
<gene>
    <name evidence="7" type="ORF">ACFQ3F_24995</name>
</gene>
<accession>A0ABW3W9Y6</accession>
<comment type="subcellular location">
    <subcellularLocation>
        <location evidence="1">Cell membrane</location>
        <topology evidence="1">Multi-pass membrane protein</topology>
    </subcellularLocation>
</comment>
<dbReference type="RefSeq" id="WP_367918192.1">
    <property type="nucleotide sequence ID" value="NZ_BAABAC010000007.1"/>
</dbReference>
<evidence type="ECO:0000256" key="3">
    <source>
        <dbReference type="ARBA" id="ARBA00022692"/>
    </source>
</evidence>
<comment type="caution">
    <text evidence="7">The sequence shown here is derived from an EMBL/GenBank/DDBJ whole genome shotgun (WGS) entry which is preliminary data.</text>
</comment>
<name>A0ABW3W9Y6_9ACTN</name>
<feature type="transmembrane region" description="Helical" evidence="6">
    <location>
        <begin position="193"/>
        <end position="214"/>
    </location>
</feature>
<keyword evidence="5 6" id="KW-0472">Membrane</keyword>
<feature type="transmembrane region" description="Helical" evidence="6">
    <location>
        <begin position="323"/>
        <end position="342"/>
    </location>
</feature>
<dbReference type="CDD" id="cd06579">
    <property type="entry name" value="TM_PBP1_transp_AraH_like"/>
    <property type="match status" value="1"/>
</dbReference>
<dbReference type="PANTHER" id="PTHR32196">
    <property type="entry name" value="ABC TRANSPORTER PERMEASE PROTEIN YPHD-RELATED-RELATED"/>
    <property type="match status" value="1"/>
</dbReference>
<dbReference type="Pfam" id="PF02653">
    <property type="entry name" value="BPD_transp_2"/>
    <property type="match status" value="1"/>
</dbReference>
<evidence type="ECO:0000313" key="7">
    <source>
        <dbReference type="EMBL" id="MFD1251072.1"/>
    </source>
</evidence>
<feature type="transmembrane region" description="Helical" evidence="6">
    <location>
        <begin position="125"/>
        <end position="148"/>
    </location>
</feature>
<proteinExistence type="predicted"/>
<dbReference type="EMBL" id="JBHTLX010000033">
    <property type="protein sequence ID" value="MFD1251072.1"/>
    <property type="molecule type" value="Genomic_DNA"/>
</dbReference>
<evidence type="ECO:0000256" key="6">
    <source>
        <dbReference type="SAM" id="Phobius"/>
    </source>
</evidence>
<feature type="transmembrane region" description="Helical" evidence="6">
    <location>
        <begin position="296"/>
        <end position="317"/>
    </location>
</feature>
<sequence length="349" mass="35412">MIPTSDAPNAVATDAISPESTATVDRRSVRRSAGGRLVGALRSGSLAVPIGLVGLTVLFSVLRPATFGTTANFQSLLTTQAVLVILAFGLTVLSAAGEFDLSAAAVLGMCAGVVALLTTTHGMNVWLAFAIALALAAAVGLINALFVVGFGVDSLVTTLGMATVVTGVALGTVGPTTIGGLPESVTRFGQTVFFGIGVPFYYAVALLAVLWFVLQRTATGRHIYFVGEAQTAARLVGLNVNRIRVGAFLAASVGAGLAGVVLVAQTGAASTSYGGPYLLPAYAATFLGATVNRGRFGVVGTFLAVYLLTVGTQGLQMLGSPDWVTQVFSGGVLVIAVTVAKLSRRSGSR</sequence>
<dbReference type="Proteomes" id="UP001597229">
    <property type="component" value="Unassembled WGS sequence"/>
</dbReference>
<feature type="transmembrane region" description="Helical" evidence="6">
    <location>
        <begin position="73"/>
        <end position="94"/>
    </location>
</feature>
<dbReference type="InterPro" id="IPR001851">
    <property type="entry name" value="ABC_transp_permease"/>
</dbReference>
<feature type="transmembrane region" description="Helical" evidence="6">
    <location>
        <begin position="270"/>
        <end position="289"/>
    </location>
</feature>
<feature type="transmembrane region" description="Helical" evidence="6">
    <location>
        <begin position="155"/>
        <end position="173"/>
    </location>
</feature>
<protein>
    <submittedName>
        <fullName evidence="7">ABC transporter permease</fullName>
    </submittedName>
</protein>